<name>A0A2D4JLP1_MICLE</name>
<sequence length="141" mass="16535">MDEWKPNPQPKPWKKRSWYLAWKYKLTNQRALRRLCQMGAVLFLLVTVIVNIKLILDTRRAASEEEESAQDYDEGLQKLEIPRRPINSRKVLDIEVYSSRSKVYVAVDGTTVRIRTAAVRCRIRAIINSHMVYYEVEHSAS</sequence>
<accession>A0A2D4JLP1</accession>
<organism evidence="2">
    <name type="scientific">Micrurus lemniscatus lemniscatus</name>
    <dbReference type="NCBI Taxonomy" id="129467"/>
    <lineage>
        <taxon>Eukaryota</taxon>
        <taxon>Metazoa</taxon>
        <taxon>Chordata</taxon>
        <taxon>Craniata</taxon>
        <taxon>Vertebrata</taxon>
        <taxon>Euteleostomi</taxon>
        <taxon>Lepidosauria</taxon>
        <taxon>Squamata</taxon>
        <taxon>Bifurcata</taxon>
        <taxon>Unidentata</taxon>
        <taxon>Episquamata</taxon>
        <taxon>Toxicofera</taxon>
        <taxon>Serpentes</taxon>
        <taxon>Colubroidea</taxon>
        <taxon>Elapidae</taxon>
        <taxon>Elapinae</taxon>
        <taxon>Micrurus</taxon>
    </lineage>
</organism>
<evidence type="ECO:0000256" key="1">
    <source>
        <dbReference type="SAM" id="Phobius"/>
    </source>
</evidence>
<dbReference type="GO" id="GO:0047223">
    <property type="term" value="F:beta-1,3-galactosyl-O-glycosyl-glycoprotein beta-1,3-N-acetylglucosaminyltransferase activity"/>
    <property type="evidence" value="ECO:0007669"/>
    <property type="project" value="TreeGrafter"/>
</dbReference>
<dbReference type="GO" id="GO:0000139">
    <property type="term" value="C:Golgi membrane"/>
    <property type="evidence" value="ECO:0007669"/>
    <property type="project" value="TreeGrafter"/>
</dbReference>
<protein>
    <submittedName>
        <fullName evidence="2">Uncharacterized protein</fullName>
    </submittedName>
</protein>
<reference evidence="2" key="1">
    <citation type="submission" date="2017-07" db="EMBL/GenBank/DDBJ databases">
        <authorList>
            <person name="Mikheyev A."/>
            <person name="Grau M."/>
        </authorList>
    </citation>
    <scope>NUCLEOTIDE SEQUENCE</scope>
    <source>
        <tissue evidence="2">Venom_gland</tissue>
    </source>
</reference>
<evidence type="ECO:0000313" key="2">
    <source>
        <dbReference type="EMBL" id="LAA97432.1"/>
    </source>
</evidence>
<feature type="transmembrane region" description="Helical" evidence="1">
    <location>
        <begin position="35"/>
        <end position="56"/>
    </location>
</feature>
<dbReference type="EMBL" id="IACK01213198">
    <property type="protein sequence ID" value="LAA97432.1"/>
    <property type="molecule type" value="Transcribed_RNA"/>
</dbReference>
<dbReference type="PANTHER" id="PTHR46396:SF1">
    <property type="entry name" value="PROTEIN O-LINKED-MANNOSE BETA-1,2-N-ACETYLGLUCOSAMINYLTRANSFERASE 1"/>
    <property type="match status" value="1"/>
</dbReference>
<dbReference type="PANTHER" id="PTHR46396">
    <property type="entry name" value="PROTEIN O-LINKED-MANNOSE BETA-1,2-N-ACETYLGLUCOSAMINYLTRANSFERASE 1"/>
    <property type="match status" value="1"/>
</dbReference>
<keyword evidence="1" id="KW-0812">Transmembrane</keyword>
<dbReference type="AlphaFoldDB" id="A0A2D4JLP1"/>
<keyword evidence="1" id="KW-0472">Membrane</keyword>
<dbReference type="InterPro" id="IPR052463">
    <property type="entry name" value="O-linked_mannose_GnT"/>
</dbReference>
<dbReference type="GO" id="GO:0016266">
    <property type="term" value="P:protein O-linked glycosylation via N-acetyl-galactosamine"/>
    <property type="evidence" value="ECO:0007669"/>
    <property type="project" value="TreeGrafter"/>
</dbReference>
<proteinExistence type="predicted"/>
<keyword evidence="1" id="KW-1133">Transmembrane helix</keyword>
<reference evidence="2" key="2">
    <citation type="submission" date="2017-11" db="EMBL/GenBank/DDBJ databases">
        <title>Coralsnake Venomics: Analyses of Venom Gland Transcriptomes and Proteomes of Six Brazilian Taxa.</title>
        <authorList>
            <person name="Aird S.D."/>
            <person name="Jorge da Silva N."/>
            <person name="Qiu L."/>
            <person name="Villar-Briones A."/>
            <person name="Aparecida-Saddi V."/>
            <person name="Campos-Telles M.P."/>
            <person name="Grau M."/>
            <person name="Mikheyev A.S."/>
        </authorList>
    </citation>
    <scope>NUCLEOTIDE SEQUENCE</scope>
    <source>
        <tissue evidence="2">Venom_gland</tissue>
    </source>
</reference>